<evidence type="ECO:0000259" key="2">
    <source>
        <dbReference type="Pfam" id="PF01064"/>
    </source>
</evidence>
<protein>
    <recommendedName>
        <fullName evidence="2">Activin types I and II receptor domain-containing protein</fullName>
    </recommendedName>
</protein>
<accession>A0A815T789</accession>
<dbReference type="Proteomes" id="UP000681722">
    <property type="component" value="Unassembled WGS sequence"/>
</dbReference>
<keyword evidence="5" id="KW-1185">Reference proteome</keyword>
<comment type="caution">
    <text evidence="3">The sequence shown here is derived from an EMBL/GenBank/DDBJ whole genome shotgun (WGS) entry which is preliminary data.</text>
</comment>
<evidence type="ECO:0000256" key="1">
    <source>
        <dbReference type="ARBA" id="ARBA00022729"/>
    </source>
</evidence>
<gene>
    <name evidence="3" type="ORF">GPM918_LOCUS36606</name>
    <name evidence="4" type="ORF">SRO942_LOCUS37351</name>
</gene>
<dbReference type="Pfam" id="PF01064">
    <property type="entry name" value="Activin_recp"/>
    <property type="match status" value="1"/>
</dbReference>
<evidence type="ECO:0000313" key="5">
    <source>
        <dbReference type="Proteomes" id="UP000663829"/>
    </source>
</evidence>
<feature type="domain" description="Activin types I and II receptor" evidence="2">
    <location>
        <begin position="18"/>
        <end position="108"/>
    </location>
</feature>
<evidence type="ECO:0000313" key="3">
    <source>
        <dbReference type="EMBL" id="CAF1499243.1"/>
    </source>
</evidence>
<reference evidence="3" key="1">
    <citation type="submission" date="2021-02" db="EMBL/GenBank/DDBJ databases">
        <authorList>
            <person name="Nowell W R."/>
        </authorList>
    </citation>
    <scope>NUCLEOTIDE SEQUENCE</scope>
</reference>
<dbReference type="GO" id="GO:0016020">
    <property type="term" value="C:membrane"/>
    <property type="evidence" value="ECO:0007669"/>
    <property type="project" value="InterPro"/>
</dbReference>
<organism evidence="3 5">
    <name type="scientific">Didymodactylos carnosus</name>
    <dbReference type="NCBI Taxonomy" id="1234261"/>
    <lineage>
        <taxon>Eukaryota</taxon>
        <taxon>Metazoa</taxon>
        <taxon>Spiralia</taxon>
        <taxon>Gnathifera</taxon>
        <taxon>Rotifera</taxon>
        <taxon>Eurotatoria</taxon>
        <taxon>Bdelloidea</taxon>
        <taxon>Philodinida</taxon>
        <taxon>Philodinidae</taxon>
        <taxon>Didymodactylos</taxon>
    </lineage>
</organism>
<dbReference type="EMBL" id="CAJNOQ010022289">
    <property type="protein sequence ID" value="CAF1499243.1"/>
    <property type="molecule type" value="Genomic_DNA"/>
</dbReference>
<sequence>MCRAGAGGGSEDGYVNGIKCYFCSQSTDGGSVDECTSKFQNLTTDYSLAFVCYESAIFSVQTGKIHAVERGLKQDYSCDLTRRCQTETLINGVKRVTCCCKQDLCNKPSVCYTCNDSQLDRRTKCYDPPRTECDNLPLSSGCKPTVYYPMTYQITEPTERCYTTKIGVGNDTFRNPLERGVKSVLDCEDPNGCNTEHSTGLIQIKKCCCNGILCNNQ</sequence>
<keyword evidence="1" id="KW-0732">Signal</keyword>
<dbReference type="AlphaFoldDB" id="A0A815T789"/>
<evidence type="ECO:0000313" key="4">
    <source>
        <dbReference type="EMBL" id="CAF4361203.1"/>
    </source>
</evidence>
<dbReference type="GO" id="GO:0004675">
    <property type="term" value="F:transmembrane receptor protein serine/threonine kinase activity"/>
    <property type="evidence" value="ECO:0007669"/>
    <property type="project" value="InterPro"/>
</dbReference>
<proteinExistence type="predicted"/>
<name>A0A815T789_9BILA</name>
<dbReference type="InterPro" id="IPR000472">
    <property type="entry name" value="Activin_recp"/>
</dbReference>
<dbReference type="EMBL" id="CAJOBC010087802">
    <property type="protein sequence ID" value="CAF4361203.1"/>
    <property type="molecule type" value="Genomic_DNA"/>
</dbReference>
<dbReference type="Proteomes" id="UP000663829">
    <property type="component" value="Unassembled WGS sequence"/>
</dbReference>